<evidence type="ECO:0000313" key="2">
    <source>
        <dbReference type="EMBL" id="RZM76711.1"/>
    </source>
</evidence>
<dbReference type="Gene3D" id="2.40.160.200">
    <property type="entry name" value="LURP1-related"/>
    <property type="match status" value="1"/>
</dbReference>
<reference evidence="2 3" key="1">
    <citation type="submission" date="2018-11" db="EMBL/GenBank/DDBJ databases">
        <title>Whole genome sequencing of an environmental sample.</title>
        <authorList>
            <person name="Sarangi A.N."/>
            <person name="Singh D."/>
            <person name="Tripathy S."/>
        </authorList>
    </citation>
    <scope>NUCLEOTIDE SEQUENCE [LARGE SCALE GENOMIC DNA]</scope>
    <source>
        <strain evidence="2 3">Lakshadweep</strain>
    </source>
</reference>
<sequence>MRERLFSFGDDFFITNERNEKVVKVDGKLLRVRQTLIFEDMQGRELYTIKAKLIDIRETMVIKRPNGDRAAVVHNALITPLRDRWKIDIPGGDDLVARGNILQHEYTICRKGERRPIAVISKKWFRLRDTYGVELESAFDAPLILAITVTIDLMAHP</sequence>
<proteinExistence type="inferred from homology"/>
<dbReference type="SUPFAM" id="SSF54518">
    <property type="entry name" value="Tubby C-terminal domain-like"/>
    <property type="match status" value="1"/>
</dbReference>
<dbReference type="Pfam" id="PF04525">
    <property type="entry name" value="LOR"/>
    <property type="match status" value="1"/>
</dbReference>
<dbReference type="AlphaFoldDB" id="A0A4Q7E465"/>
<evidence type="ECO:0000256" key="1">
    <source>
        <dbReference type="ARBA" id="ARBA00005437"/>
    </source>
</evidence>
<gene>
    <name evidence="2" type="ORF">DYY88_18585</name>
</gene>
<protein>
    <submittedName>
        <fullName evidence="2">Uncharacterized protein</fullName>
    </submittedName>
</protein>
<dbReference type="InterPro" id="IPR038595">
    <property type="entry name" value="LOR_sf"/>
</dbReference>
<comment type="similarity">
    <text evidence="1">Belongs to the LOR family.</text>
</comment>
<keyword evidence="3" id="KW-1185">Reference proteome</keyword>
<dbReference type="EMBL" id="QVFV01000005">
    <property type="protein sequence ID" value="RZM76711.1"/>
    <property type="molecule type" value="Genomic_DNA"/>
</dbReference>
<name>A0A4Q7E465_9CYAN</name>
<dbReference type="Proteomes" id="UP000292459">
    <property type="component" value="Unassembled WGS sequence"/>
</dbReference>
<dbReference type="InterPro" id="IPR025659">
    <property type="entry name" value="Tubby-like_C"/>
</dbReference>
<comment type="caution">
    <text evidence="2">The sequence shown here is derived from an EMBL/GenBank/DDBJ whole genome shotgun (WGS) entry which is preliminary data.</text>
</comment>
<dbReference type="InterPro" id="IPR007612">
    <property type="entry name" value="LOR"/>
</dbReference>
<organism evidence="2 3">
    <name type="scientific">Leptolyngbya iicbica LK</name>
    <dbReference type="NCBI Taxonomy" id="2294035"/>
    <lineage>
        <taxon>Bacteria</taxon>
        <taxon>Bacillati</taxon>
        <taxon>Cyanobacteriota</taxon>
        <taxon>Cyanophyceae</taxon>
        <taxon>Leptolyngbyales</taxon>
        <taxon>Leptolyngbyaceae</taxon>
        <taxon>Leptolyngbya group</taxon>
        <taxon>Leptolyngbya</taxon>
        <taxon>Leptolyngbya iicbica</taxon>
    </lineage>
</organism>
<accession>A0A4Q7E465</accession>
<evidence type="ECO:0000313" key="3">
    <source>
        <dbReference type="Proteomes" id="UP000292459"/>
    </source>
</evidence>
<dbReference type="OrthoDB" id="652307at2"/>